<dbReference type="EMBL" id="CP104215">
    <property type="protein sequence ID" value="UWX72455.1"/>
    <property type="molecule type" value="Genomic_DNA"/>
</dbReference>
<sequence>MSEPSTKRHPFLDDLDPEVRLVSSVLRRPVQGREVVSKIVKAGAAQYASQTPRSLDTLGERTYFEYDVQLTNGQHASGLVSIFRNAEGRVAALHIAFSPLDAVLSIAAGVRERLASEYDPGLFLQGESA</sequence>
<accession>A0AB38TWS9</accession>
<reference evidence="1" key="1">
    <citation type="submission" date="2022-09" db="EMBL/GenBank/DDBJ databases">
        <title>Genomic of Burkholderia gladioli.</title>
        <authorList>
            <person name="Wu H."/>
        </authorList>
    </citation>
    <scope>NUCLEOTIDE SEQUENCE</scope>
    <source>
        <strain evidence="1">ZN-S4</strain>
    </source>
</reference>
<evidence type="ECO:0000313" key="1">
    <source>
        <dbReference type="EMBL" id="UWX72455.1"/>
    </source>
</evidence>
<dbReference type="AlphaFoldDB" id="A0AB38TWS9"/>
<gene>
    <name evidence="1" type="ORF">NYZ96_28945</name>
</gene>
<proteinExistence type="predicted"/>
<name>A0AB38TWS9_BURGA</name>
<dbReference type="Proteomes" id="UP001059745">
    <property type="component" value="Chromosome 2"/>
</dbReference>
<dbReference type="RefSeq" id="WP_124083635.1">
    <property type="nucleotide sequence ID" value="NZ_CADEPT010000008.1"/>
</dbReference>
<dbReference type="Gene3D" id="3.10.450.50">
    <property type="match status" value="1"/>
</dbReference>
<organism evidence="1 2">
    <name type="scientific">Burkholderia gladioli</name>
    <name type="common">Pseudomonas marginata</name>
    <name type="synonym">Phytomonas marginata</name>
    <dbReference type="NCBI Taxonomy" id="28095"/>
    <lineage>
        <taxon>Bacteria</taxon>
        <taxon>Pseudomonadati</taxon>
        <taxon>Pseudomonadota</taxon>
        <taxon>Betaproteobacteria</taxon>
        <taxon>Burkholderiales</taxon>
        <taxon>Burkholderiaceae</taxon>
        <taxon>Burkholderia</taxon>
    </lineage>
</organism>
<protein>
    <submittedName>
        <fullName evidence="1">Uncharacterized protein</fullName>
    </submittedName>
</protein>
<evidence type="ECO:0000313" key="2">
    <source>
        <dbReference type="Proteomes" id="UP001059745"/>
    </source>
</evidence>